<protein>
    <submittedName>
        <fullName evidence="12">Pheromone A receptor-domain-containing protein</fullName>
    </submittedName>
</protein>
<evidence type="ECO:0000256" key="3">
    <source>
        <dbReference type="ARBA" id="ARBA00022507"/>
    </source>
</evidence>
<sequence>MRYPALPFFAFLTAFLVVVPVPWHWRARNIATLAMMGWLFVVNMIYGINSLVWAGHVDNPAPVWCDISTKLVVGASFAMPLATICICKHLEMVSSTRAVPMDVADKRRRMVFESVMCFLFPLVFMALHYIVQGHRYDIIENIGCQAALYISLPAVFLFYFPPLLFSLITFGYAGAALHHFVVRRLTFAAHLQNASNSLTTSRYLRLIAMALVEMIWGVTLTSLNLANNVAGGLRPYTSWASVHADFWNVPRYPALILPKGYMDRVILIWFTMPVTGLIFFAFFGFGEEAKKEYRRLWTWVRTRVLKRKDDVSKGGKGFGRVRASRALRLSSIATIDIAGKKLDESVSSPATTISLTPITPTKSEPERSPSLRKDPRLFDEDVESQSFRSTLSYYARDEDDGDIDSMHVAPSSVDGTVPTPRPFSYPMQAVPAHPIRMPQPFSFTRQPAVPYPEPPSYGNGVQVTIHQQTSVDRIV</sequence>
<gene>
    <name evidence="12" type="ORF">EV420DRAFT_1312157</name>
</gene>
<keyword evidence="6" id="KW-0297">G-protein coupled receptor</keyword>
<dbReference type="PRINTS" id="PR00900">
    <property type="entry name" value="PHEROMONEAR"/>
</dbReference>
<dbReference type="GO" id="GO:0004933">
    <property type="term" value="F:mating-type a-factor pheromone receptor activity"/>
    <property type="evidence" value="ECO:0007669"/>
    <property type="project" value="InterPro"/>
</dbReference>
<evidence type="ECO:0000256" key="7">
    <source>
        <dbReference type="ARBA" id="ARBA00023136"/>
    </source>
</evidence>
<keyword evidence="7 11" id="KW-0472">Membrane</keyword>
<dbReference type="CDD" id="cd14966">
    <property type="entry name" value="7tmD_STE3"/>
    <property type="match status" value="1"/>
</dbReference>
<dbReference type="GO" id="GO:0005886">
    <property type="term" value="C:plasma membrane"/>
    <property type="evidence" value="ECO:0007669"/>
    <property type="project" value="TreeGrafter"/>
</dbReference>
<dbReference type="InterPro" id="IPR001499">
    <property type="entry name" value="GPCR_STE3"/>
</dbReference>
<dbReference type="EMBL" id="JAUEPS010000034">
    <property type="protein sequence ID" value="KAK0451238.1"/>
    <property type="molecule type" value="Genomic_DNA"/>
</dbReference>
<dbReference type="AlphaFoldDB" id="A0AA39JYT1"/>
<keyword evidence="8 12" id="KW-0675">Receptor</keyword>
<dbReference type="GeneID" id="85352137"/>
<feature type="transmembrane region" description="Helical" evidence="11">
    <location>
        <begin position="30"/>
        <end position="51"/>
    </location>
</feature>
<feature type="transmembrane region" description="Helical" evidence="11">
    <location>
        <begin position="111"/>
        <end position="131"/>
    </location>
</feature>
<dbReference type="InterPro" id="IPR001546">
    <property type="entry name" value="GPCR_Pheromne_A_rcpt"/>
</dbReference>
<evidence type="ECO:0000256" key="2">
    <source>
        <dbReference type="ARBA" id="ARBA00011085"/>
    </source>
</evidence>
<dbReference type="PRINTS" id="PR00899">
    <property type="entry name" value="GPCRSTE3"/>
</dbReference>
<evidence type="ECO:0000256" key="9">
    <source>
        <dbReference type="ARBA" id="ARBA00023224"/>
    </source>
</evidence>
<evidence type="ECO:0000256" key="1">
    <source>
        <dbReference type="ARBA" id="ARBA00004141"/>
    </source>
</evidence>
<feature type="transmembrane region" description="Helical" evidence="11">
    <location>
        <begin position="266"/>
        <end position="285"/>
    </location>
</feature>
<feature type="transmembrane region" description="Helical" evidence="11">
    <location>
        <begin position="203"/>
        <end position="226"/>
    </location>
</feature>
<evidence type="ECO:0000256" key="6">
    <source>
        <dbReference type="ARBA" id="ARBA00023040"/>
    </source>
</evidence>
<keyword evidence="9" id="KW-0807">Transducer</keyword>
<dbReference type="PANTHER" id="PTHR28097">
    <property type="entry name" value="PHEROMONE A FACTOR RECEPTOR"/>
    <property type="match status" value="1"/>
</dbReference>
<reference evidence="12" key="1">
    <citation type="submission" date="2023-06" db="EMBL/GenBank/DDBJ databases">
        <authorList>
            <consortium name="Lawrence Berkeley National Laboratory"/>
            <person name="Ahrendt S."/>
            <person name="Sahu N."/>
            <person name="Indic B."/>
            <person name="Wong-Bajracharya J."/>
            <person name="Merenyi Z."/>
            <person name="Ke H.-M."/>
            <person name="Monk M."/>
            <person name="Kocsube S."/>
            <person name="Drula E."/>
            <person name="Lipzen A."/>
            <person name="Balint B."/>
            <person name="Henrissat B."/>
            <person name="Andreopoulos B."/>
            <person name="Martin F.M."/>
            <person name="Harder C.B."/>
            <person name="Rigling D."/>
            <person name="Ford K.L."/>
            <person name="Foster G.D."/>
            <person name="Pangilinan J."/>
            <person name="Papanicolaou A."/>
            <person name="Barry K."/>
            <person name="LaButti K."/>
            <person name="Viragh M."/>
            <person name="Koriabine M."/>
            <person name="Yan M."/>
            <person name="Riley R."/>
            <person name="Champramary S."/>
            <person name="Plett K.L."/>
            <person name="Tsai I.J."/>
            <person name="Slot J."/>
            <person name="Sipos G."/>
            <person name="Plett J."/>
            <person name="Nagy L.G."/>
            <person name="Grigoriev I.V."/>
        </authorList>
    </citation>
    <scope>NUCLEOTIDE SEQUENCE</scope>
    <source>
        <strain evidence="12">CCBAS 213</strain>
    </source>
</reference>
<feature type="region of interest" description="Disordered" evidence="10">
    <location>
        <begin position="351"/>
        <end position="383"/>
    </location>
</feature>
<keyword evidence="4 11" id="KW-0812">Transmembrane</keyword>
<dbReference type="RefSeq" id="XP_060327575.1">
    <property type="nucleotide sequence ID" value="XM_060468589.1"/>
</dbReference>
<evidence type="ECO:0000256" key="10">
    <source>
        <dbReference type="SAM" id="MobiDB-lite"/>
    </source>
</evidence>
<accession>A0AA39JYT1</accession>
<evidence type="ECO:0000313" key="12">
    <source>
        <dbReference type="EMBL" id="KAK0451238.1"/>
    </source>
</evidence>
<comment type="subcellular location">
    <subcellularLocation>
        <location evidence="1">Membrane</location>
        <topology evidence="1">Multi-pass membrane protein</topology>
    </subcellularLocation>
</comment>
<evidence type="ECO:0000313" key="13">
    <source>
        <dbReference type="Proteomes" id="UP001175211"/>
    </source>
</evidence>
<evidence type="ECO:0000256" key="11">
    <source>
        <dbReference type="SAM" id="Phobius"/>
    </source>
</evidence>
<evidence type="ECO:0000256" key="5">
    <source>
        <dbReference type="ARBA" id="ARBA00022989"/>
    </source>
</evidence>
<comment type="caution">
    <text evidence="12">The sequence shown here is derived from an EMBL/GenBank/DDBJ whole genome shotgun (WGS) entry which is preliminary data.</text>
</comment>
<feature type="compositionally biased region" description="Basic and acidic residues" evidence="10">
    <location>
        <begin position="363"/>
        <end position="379"/>
    </location>
</feature>
<organism evidence="12 13">
    <name type="scientific">Armillaria tabescens</name>
    <name type="common">Ringless honey mushroom</name>
    <name type="synonym">Agaricus tabescens</name>
    <dbReference type="NCBI Taxonomy" id="1929756"/>
    <lineage>
        <taxon>Eukaryota</taxon>
        <taxon>Fungi</taxon>
        <taxon>Dikarya</taxon>
        <taxon>Basidiomycota</taxon>
        <taxon>Agaricomycotina</taxon>
        <taxon>Agaricomycetes</taxon>
        <taxon>Agaricomycetidae</taxon>
        <taxon>Agaricales</taxon>
        <taxon>Marasmiineae</taxon>
        <taxon>Physalacriaceae</taxon>
        <taxon>Desarmillaria</taxon>
    </lineage>
</organism>
<keyword evidence="13" id="KW-1185">Reference proteome</keyword>
<feature type="transmembrane region" description="Helical" evidence="11">
    <location>
        <begin position="71"/>
        <end position="90"/>
    </location>
</feature>
<evidence type="ECO:0000256" key="8">
    <source>
        <dbReference type="ARBA" id="ARBA00023170"/>
    </source>
</evidence>
<proteinExistence type="inferred from homology"/>
<dbReference type="Pfam" id="PF02076">
    <property type="entry name" value="STE3"/>
    <property type="match status" value="1"/>
</dbReference>
<dbReference type="Proteomes" id="UP001175211">
    <property type="component" value="Unassembled WGS sequence"/>
</dbReference>
<comment type="similarity">
    <text evidence="2">Belongs to the G-protein coupled receptor 4 family.</text>
</comment>
<feature type="transmembrane region" description="Helical" evidence="11">
    <location>
        <begin position="6"/>
        <end position="23"/>
    </location>
</feature>
<keyword evidence="3" id="KW-0589">Pheromone response</keyword>
<evidence type="ECO:0000256" key="4">
    <source>
        <dbReference type="ARBA" id="ARBA00022692"/>
    </source>
</evidence>
<feature type="transmembrane region" description="Helical" evidence="11">
    <location>
        <begin position="158"/>
        <end position="182"/>
    </location>
</feature>
<name>A0AA39JYT1_ARMTA</name>
<feature type="compositionally biased region" description="Polar residues" evidence="10">
    <location>
        <begin position="351"/>
        <end position="362"/>
    </location>
</feature>
<dbReference type="PANTHER" id="PTHR28097:SF1">
    <property type="entry name" value="PHEROMONE A FACTOR RECEPTOR"/>
    <property type="match status" value="1"/>
</dbReference>
<keyword evidence="5 11" id="KW-1133">Transmembrane helix</keyword>
<dbReference type="GO" id="GO:0000750">
    <property type="term" value="P:pheromone-dependent signal transduction involved in conjugation with cellular fusion"/>
    <property type="evidence" value="ECO:0007669"/>
    <property type="project" value="TreeGrafter"/>
</dbReference>